<evidence type="ECO:0000313" key="2">
    <source>
        <dbReference type="EMBL" id="CAB4552676.1"/>
    </source>
</evidence>
<protein>
    <submittedName>
        <fullName evidence="2">Unannotated protein</fullName>
    </submittedName>
</protein>
<reference evidence="2" key="1">
    <citation type="submission" date="2020-05" db="EMBL/GenBank/DDBJ databases">
        <authorList>
            <person name="Chiriac C."/>
            <person name="Salcher M."/>
            <person name="Ghai R."/>
            <person name="Kavagutti S V."/>
        </authorList>
    </citation>
    <scope>NUCLEOTIDE SEQUENCE</scope>
</reference>
<sequence length="124" mass="12753">MYSERIPCFAVSAATVSNKVDFPTPGSPASNIAAPGTKPPPKTLSNSPTPLDLAFALAKSTSPIGLAALVTFPATSESFLGADISSTVPQAWHSPHLPTHFVALQPHSTHLKGSFAGAFAMAII</sequence>
<name>A0A6J6CN18_9ZZZZ</name>
<gene>
    <name evidence="2" type="ORF">UFOPK1599_00001</name>
</gene>
<feature type="region of interest" description="Disordered" evidence="1">
    <location>
        <begin position="24"/>
        <end position="47"/>
    </location>
</feature>
<evidence type="ECO:0000256" key="1">
    <source>
        <dbReference type="SAM" id="MobiDB-lite"/>
    </source>
</evidence>
<organism evidence="2">
    <name type="scientific">freshwater metagenome</name>
    <dbReference type="NCBI Taxonomy" id="449393"/>
    <lineage>
        <taxon>unclassified sequences</taxon>
        <taxon>metagenomes</taxon>
        <taxon>ecological metagenomes</taxon>
    </lineage>
</organism>
<dbReference type="EMBL" id="CAEZTE010000001">
    <property type="protein sequence ID" value="CAB4552676.1"/>
    <property type="molecule type" value="Genomic_DNA"/>
</dbReference>
<accession>A0A6J6CN18</accession>
<dbReference type="AlphaFoldDB" id="A0A6J6CN18"/>
<proteinExistence type="predicted"/>